<protein>
    <submittedName>
        <fullName evidence="1">Uncharacterized protein</fullName>
    </submittedName>
</protein>
<gene>
    <name evidence="1" type="ORF">AB0I59_16915</name>
</gene>
<proteinExistence type="predicted"/>
<dbReference type="EMBL" id="JBFALK010000008">
    <property type="protein sequence ID" value="MEV0970321.1"/>
    <property type="molecule type" value="Genomic_DNA"/>
</dbReference>
<reference evidence="1 2" key="1">
    <citation type="submission" date="2024-06" db="EMBL/GenBank/DDBJ databases">
        <title>The Natural Products Discovery Center: Release of the First 8490 Sequenced Strains for Exploring Actinobacteria Biosynthetic Diversity.</title>
        <authorList>
            <person name="Kalkreuter E."/>
            <person name="Kautsar S.A."/>
            <person name="Yang D."/>
            <person name="Bader C.D."/>
            <person name="Teijaro C.N."/>
            <person name="Fluegel L."/>
            <person name="Davis C.M."/>
            <person name="Simpson J.R."/>
            <person name="Lauterbach L."/>
            <person name="Steele A.D."/>
            <person name="Gui C."/>
            <person name="Meng S."/>
            <person name="Li G."/>
            <person name="Viehrig K."/>
            <person name="Ye F."/>
            <person name="Su P."/>
            <person name="Kiefer A.F."/>
            <person name="Nichols A."/>
            <person name="Cepeda A.J."/>
            <person name="Yan W."/>
            <person name="Fan B."/>
            <person name="Jiang Y."/>
            <person name="Adhikari A."/>
            <person name="Zheng C.-J."/>
            <person name="Schuster L."/>
            <person name="Cowan T.M."/>
            <person name="Smanski M.J."/>
            <person name="Chevrette M.G."/>
            <person name="De Carvalho L.P.S."/>
            <person name="Shen B."/>
        </authorList>
    </citation>
    <scope>NUCLEOTIDE SEQUENCE [LARGE SCALE GENOMIC DNA]</scope>
    <source>
        <strain evidence="1 2">NPDC050100</strain>
    </source>
</reference>
<accession>A0ABV3GFX2</accession>
<evidence type="ECO:0000313" key="1">
    <source>
        <dbReference type="EMBL" id="MEV0970321.1"/>
    </source>
</evidence>
<keyword evidence="2" id="KW-1185">Reference proteome</keyword>
<organism evidence="1 2">
    <name type="scientific">Microtetraspora glauca</name>
    <dbReference type="NCBI Taxonomy" id="1996"/>
    <lineage>
        <taxon>Bacteria</taxon>
        <taxon>Bacillati</taxon>
        <taxon>Actinomycetota</taxon>
        <taxon>Actinomycetes</taxon>
        <taxon>Streptosporangiales</taxon>
        <taxon>Streptosporangiaceae</taxon>
        <taxon>Microtetraspora</taxon>
    </lineage>
</organism>
<dbReference type="RefSeq" id="WP_358133672.1">
    <property type="nucleotide sequence ID" value="NZ_JBFALK010000008.1"/>
</dbReference>
<name>A0ABV3GFX2_MICGL</name>
<dbReference type="Proteomes" id="UP001551675">
    <property type="component" value="Unassembled WGS sequence"/>
</dbReference>
<sequence length="59" mass="6241">MIFNASGRDRAAKMNPHIDNSAAPFHRHCGVGGHLPAFNDRPQALDGLAGWAFSLAVVG</sequence>
<comment type="caution">
    <text evidence="1">The sequence shown here is derived from an EMBL/GenBank/DDBJ whole genome shotgun (WGS) entry which is preliminary data.</text>
</comment>
<evidence type="ECO:0000313" key="2">
    <source>
        <dbReference type="Proteomes" id="UP001551675"/>
    </source>
</evidence>